<name>A0A8C4R9X4_EPTBU</name>
<keyword evidence="5" id="KW-0637">Prenyltransferase</keyword>
<dbReference type="Ensembl" id="ENSEBUT00000027108.1">
    <property type="protein sequence ID" value="ENSEBUP00000026532.1"/>
    <property type="gene ID" value="ENSEBUG00000016337.1"/>
</dbReference>
<evidence type="ECO:0000256" key="2">
    <source>
        <dbReference type="ARBA" id="ARBA00006734"/>
    </source>
</evidence>
<dbReference type="EC" id="2.5.1.59" evidence="3"/>
<keyword evidence="7" id="KW-0677">Repeat</keyword>
<evidence type="ECO:0000256" key="4">
    <source>
        <dbReference type="ARBA" id="ARBA00012702"/>
    </source>
</evidence>
<keyword evidence="8" id="KW-0460">Magnesium</keyword>
<dbReference type="Pfam" id="PF01239">
    <property type="entry name" value="PPTA"/>
    <property type="match status" value="5"/>
</dbReference>
<keyword evidence="6" id="KW-0808">Transferase</keyword>
<dbReference type="AlphaFoldDB" id="A0A8C4R9X4"/>
<feature type="compositionally biased region" description="Polar residues" evidence="14">
    <location>
        <begin position="345"/>
        <end position="355"/>
    </location>
</feature>
<dbReference type="OMA" id="WAIRTFN"/>
<evidence type="ECO:0000313" key="16">
    <source>
        <dbReference type="Proteomes" id="UP000694388"/>
    </source>
</evidence>
<evidence type="ECO:0000256" key="8">
    <source>
        <dbReference type="ARBA" id="ARBA00022842"/>
    </source>
</evidence>
<sequence length="355" mass="41677">MQIIFTSAICDGRRFDFSPLSLFVCVQDISKSYGRIRTKPGGQVWCLTRAYHFNFVRDAHDYLRAMMKQDERSERALNLTTDVIALNSANYTLWHYRRQILLTLKKDLREELLFVQEMIEDQPKNYQVWHHRKLLVEWLKDPSEELAFCAEILKQDAKNYHAWQHRQWVLQEFYLWQDELEYVEALLQDDLRNNSAWNERHFVISHTTGFEDSDVIDREVAYTFEMIKKVPNNESAWNYLRGVLEEKGLAHYPGLEEQVKKVNNTGGKSSYLLGFLVDLYEDQLESECCTDCEQTLQQALQLCKELAEVVDIIRSEYWMYISRSLLQRFGPPPTKDPSPACQPTAPLTVSSPVEA</sequence>
<organism evidence="15 16">
    <name type="scientific">Eptatretus burgeri</name>
    <name type="common">Inshore hagfish</name>
    <dbReference type="NCBI Taxonomy" id="7764"/>
    <lineage>
        <taxon>Eukaryota</taxon>
        <taxon>Metazoa</taxon>
        <taxon>Chordata</taxon>
        <taxon>Craniata</taxon>
        <taxon>Vertebrata</taxon>
        <taxon>Cyclostomata</taxon>
        <taxon>Myxini</taxon>
        <taxon>Myxiniformes</taxon>
        <taxon>Myxinidae</taxon>
        <taxon>Eptatretinae</taxon>
        <taxon>Eptatretus</taxon>
    </lineage>
</organism>
<evidence type="ECO:0000256" key="3">
    <source>
        <dbReference type="ARBA" id="ARBA00012700"/>
    </source>
</evidence>
<dbReference type="PROSITE" id="PS51147">
    <property type="entry name" value="PFTA"/>
    <property type="match status" value="5"/>
</dbReference>
<dbReference type="EC" id="2.5.1.58" evidence="4"/>
<dbReference type="PANTHER" id="PTHR11129:SF1">
    <property type="entry name" value="PROTEIN FARNESYLTRANSFERASE_GERANYLGERANYLTRANSFERASE TYPE-1 SUBUNIT ALPHA"/>
    <property type="match status" value="1"/>
</dbReference>
<evidence type="ECO:0000256" key="13">
    <source>
        <dbReference type="ARBA" id="ARBA00043219"/>
    </source>
</evidence>
<reference evidence="15" key="2">
    <citation type="submission" date="2025-09" db="UniProtKB">
        <authorList>
            <consortium name="Ensembl"/>
        </authorList>
    </citation>
    <scope>IDENTIFICATION</scope>
</reference>
<evidence type="ECO:0000256" key="10">
    <source>
        <dbReference type="ARBA" id="ARBA00041392"/>
    </source>
</evidence>
<proteinExistence type="inferred from homology"/>
<evidence type="ECO:0000256" key="1">
    <source>
        <dbReference type="ARBA" id="ARBA00001946"/>
    </source>
</evidence>
<keyword evidence="16" id="KW-1185">Reference proteome</keyword>
<reference evidence="15" key="1">
    <citation type="submission" date="2025-08" db="UniProtKB">
        <authorList>
            <consortium name="Ensembl"/>
        </authorList>
    </citation>
    <scope>IDENTIFICATION</scope>
</reference>
<evidence type="ECO:0000256" key="7">
    <source>
        <dbReference type="ARBA" id="ARBA00022737"/>
    </source>
</evidence>
<dbReference type="Gene3D" id="1.25.40.120">
    <property type="entry name" value="Protein prenylyltransferase"/>
    <property type="match status" value="1"/>
</dbReference>
<evidence type="ECO:0000313" key="15">
    <source>
        <dbReference type="Ensembl" id="ENSEBUP00000026532.1"/>
    </source>
</evidence>
<protein>
    <recommendedName>
        <fullName evidence="9">Protein farnesyltransferase/geranylgeranyltransferase type-1 subunit alpha</fullName>
        <ecNumber evidence="4">2.5.1.58</ecNumber>
        <ecNumber evidence="3">2.5.1.59</ecNumber>
    </recommendedName>
    <alternativeName>
        <fullName evidence="12">CAAX farnesyltransferase subunit alpha</fullName>
    </alternativeName>
    <alternativeName>
        <fullName evidence="11">FTase-alpha</fullName>
    </alternativeName>
    <alternativeName>
        <fullName evidence="10">Ras proteins prenyltransferase subunit alpha</fullName>
    </alternativeName>
    <alternativeName>
        <fullName evidence="13">Type I protein geranyl-geranyltransferase subunit alpha</fullName>
    </alternativeName>
</protein>
<dbReference type="PANTHER" id="PTHR11129">
    <property type="entry name" value="PROTEIN FARNESYLTRANSFERASE ALPHA SUBUNIT/RAB GERANYLGERANYL TRANSFERASE ALPHA SUBUNIT"/>
    <property type="match status" value="1"/>
</dbReference>
<dbReference type="GO" id="GO:0004660">
    <property type="term" value="F:protein farnesyltransferase activity"/>
    <property type="evidence" value="ECO:0007669"/>
    <property type="project" value="UniProtKB-EC"/>
</dbReference>
<evidence type="ECO:0000256" key="9">
    <source>
        <dbReference type="ARBA" id="ARBA00040965"/>
    </source>
</evidence>
<comment type="similarity">
    <text evidence="2">Belongs to the protein prenyltransferase subunit alpha family.</text>
</comment>
<comment type="cofactor">
    <cofactor evidence="1">
        <name>Mg(2+)</name>
        <dbReference type="ChEBI" id="CHEBI:18420"/>
    </cofactor>
</comment>
<feature type="region of interest" description="Disordered" evidence="14">
    <location>
        <begin position="332"/>
        <end position="355"/>
    </location>
</feature>
<evidence type="ECO:0000256" key="11">
    <source>
        <dbReference type="ARBA" id="ARBA00042436"/>
    </source>
</evidence>
<evidence type="ECO:0000256" key="5">
    <source>
        <dbReference type="ARBA" id="ARBA00022602"/>
    </source>
</evidence>
<dbReference type="SUPFAM" id="SSF48439">
    <property type="entry name" value="Protein prenylyltransferase"/>
    <property type="match status" value="1"/>
</dbReference>
<dbReference type="GeneTree" id="ENSGT00550000074935"/>
<evidence type="ECO:0000256" key="14">
    <source>
        <dbReference type="SAM" id="MobiDB-lite"/>
    </source>
</evidence>
<accession>A0A8C4R9X4</accession>
<dbReference type="GO" id="GO:0005965">
    <property type="term" value="C:protein farnesyltransferase complex"/>
    <property type="evidence" value="ECO:0007669"/>
    <property type="project" value="TreeGrafter"/>
</dbReference>
<evidence type="ECO:0000256" key="12">
    <source>
        <dbReference type="ARBA" id="ARBA00043086"/>
    </source>
</evidence>
<dbReference type="Proteomes" id="UP000694388">
    <property type="component" value="Unplaced"/>
</dbReference>
<dbReference type="GO" id="GO:0005953">
    <property type="term" value="C:CAAX-protein geranylgeranyltransferase complex"/>
    <property type="evidence" value="ECO:0007669"/>
    <property type="project" value="TreeGrafter"/>
</dbReference>
<dbReference type="GO" id="GO:0004662">
    <property type="term" value="F:CAAX-protein geranylgeranyltransferase activity"/>
    <property type="evidence" value="ECO:0007669"/>
    <property type="project" value="UniProtKB-EC"/>
</dbReference>
<dbReference type="InterPro" id="IPR002088">
    <property type="entry name" value="Prenyl_trans_a"/>
</dbReference>
<evidence type="ECO:0000256" key="6">
    <source>
        <dbReference type="ARBA" id="ARBA00022679"/>
    </source>
</evidence>